<organism evidence="11 12">
    <name type="scientific">Plasmodium vivax (strain Brazil I)</name>
    <dbReference type="NCBI Taxonomy" id="1033975"/>
    <lineage>
        <taxon>Eukaryota</taxon>
        <taxon>Sar</taxon>
        <taxon>Alveolata</taxon>
        <taxon>Apicomplexa</taxon>
        <taxon>Aconoidasida</taxon>
        <taxon>Haemosporida</taxon>
        <taxon>Plasmodiidae</taxon>
        <taxon>Plasmodium</taxon>
        <taxon>Plasmodium (Plasmodium)</taxon>
    </lineage>
</organism>
<feature type="region of interest" description="Disordered" evidence="9">
    <location>
        <begin position="165"/>
        <end position="209"/>
    </location>
</feature>
<feature type="compositionally biased region" description="Low complexity" evidence="9">
    <location>
        <begin position="178"/>
        <end position="209"/>
    </location>
</feature>
<dbReference type="PANTHER" id="PTHR31826">
    <property type="entry name" value="NICALIN"/>
    <property type="match status" value="1"/>
</dbReference>
<keyword evidence="8" id="KW-0325">Glycoprotein</keyword>
<sequence>MKPSSRKLPFFFPLLTFFLFLFKYGLVRGLYETKAYPLIHLMTNRNKYVGSSNYMIKSNLINILTLYKDVKFEGDTSTIDDLIDVDDETKIERLVKEKMQTISKHVSSRQLVKYSGLIYLYEIVYASNFYFLLHFILRNNNNGVVIVVPEDLHIDKGEYLRVNGGASTSSATDERSNANESSANQSSANQSNANQSAASQSAASQSASSQSTANHISDDLLERRILFAQAFLLNFKLNQPVYFVKNNQEVERIYQNYKGKFGLFDLTRNVSIMPLSKNQHRNKIGAKNVFFFLSKDNIHISSVFNKSKNNETFLFTKRKTIVIAMDYNVFSIISAHPSHSTATNTQVIAMTELIKLFSQVYKNEEVNYNILFFFTNYYFGIDHFLDSVNVIFRENIQFVLTLGSLNDEDFIIHQNKKLPPDHVLRFYDILKGVLMKNLHLEIQLSEEKIKTHSKHLPWLHEYFELKNVDSFTLSTKGEILSFINKTPLIEQKIKPDVVKAHIKNIFEALYVYIKSPKEESANEKDMHNEVLNYTNQMIAAEEFIPLNESLNKFMKFFVYQDEVGKFINYVKMIVSPFVTDSNFLVTDYIIPHDKKQKYFYQKSAVITFSMAISYVFHYLHFLLVALFLALVYIFVNFHAVPSFYKAKAA</sequence>
<dbReference type="AlphaFoldDB" id="A0A0J9SVB0"/>
<gene>
    <name evidence="11" type="ORF">PVBG_02836</name>
</gene>
<evidence type="ECO:0000256" key="6">
    <source>
        <dbReference type="ARBA" id="ARBA00022989"/>
    </source>
</evidence>
<keyword evidence="4" id="KW-0732">Signal</keyword>
<evidence type="ECO:0000313" key="12">
    <source>
        <dbReference type="Proteomes" id="UP000053327"/>
    </source>
</evidence>
<protein>
    <recommendedName>
        <fullName evidence="13">Nicalin</fullName>
    </recommendedName>
</protein>
<evidence type="ECO:0000256" key="4">
    <source>
        <dbReference type="ARBA" id="ARBA00022729"/>
    </source>
</evidence>
<keyword evidence="5" id="KW-0256">Endoplasmic reticulum</keyword>
<evidence type="ECO:0000256" key="2">
    <source>
        <dbReference type="ARBA" id="ARBA00007717"/>
    </source>
</evidence>
<dbReference type="GO" id="GO:0009966">
    <property type="term" value="P:regulation of signal transduction"/>
    <property type="evidence" value="ECO:0007669"/>
    <property type="project" value="InterPro"/>
</dbReference>
<evidence type="ECO:0000256" key="8">
    <source>
        <dbReference type="ARBA" id="ARBA00023180"/>
    </source>
</evidence>
<evidence type="ECO:0000256" key="10">
    <source>
        <dbReference type="SAM" id="Phobius"/>
    </source>
</evidence>
<accession>A0A0J9SVB0</accession>
<evidence type="ECO:0000256" key="3">
    <source>
        <dbReference type="ARBA" id="ARBA00022692"/>
    </source>
</evidence>
<feature type="transmembrane region" description="Helical" evidence="10">
    <location>
        <begin position="615"/>
        <end position="635"/>
    </location>
</feature>
<dbReference type="GO" id="GO:0005789">
    <property type="term" value="C:endoplasmic reticulum membrane"/>
    <property type="evidence" value="ECO:0007669"/>
    <property type="project" value="UniProtKB-SubCell"/>
</dbReference>
<keyword evidence="6 10" id="KW-1133">Transmembrane helix</keyword>
<dbReference type="CDD" id="cd03882">
    <property type="entry name" value="M28_nicalin_like"/>
    <property type="match status" value="1"/>
</dbReference>
<evidence type="ECO:0000256" key="1">
    <source>
        <dbReference type="ARBA" id="ARBA00004389"/>
    </source>
</evidence>
<evidence type="ECO:0000256" key="9">
    <source>
        <dbReference type="SAM" id="MobiDB-lite"/>
    </source>
</evidence>
<evidence type="ECO:0000256" key="7">
    <source>
        <dbReference type="ARBA" id="ARBA00023136"/>
    </source>
</evidence>
<comment type="similarity">
    <text evidence="2">Belongs to the nicastrin family.</text>
</comment>
<keyword evidence="7 10" id="KW-0472">Membrane</keyword>
<evidence type="ECO:0000313" key="11">
    <source>
        <dbReference type="EMBL" id="KMZ86995.1"/>
    </source>
</evidence>
<dbReference type="InterPro" id="IPR016574">
    <property type="entry name" value="Nicalin"/>
</dbReference>
<dbReference type="Proteomes" id="UP000053327">
    <property type="component" value="Unassembled WGS sequence"/>
</dbReference>
<comment type="subcellular location">
    <subcellularLocation>
        <location evidence="1">Endoplasmic reticulum membrane</location>
        <topology evidence="1">Single-pass membrane protein</topology>
    </subcellularLocation>
</comment>
<dbReference type="EMBL" id="KQ234811">
    <property type="protein sequence ID" value="KMZ86995.1"/>
    <property type="molecule type" value="Genomic_DNA"/>
</dbReference>
<dbReference type="OrthoDB" id="5913609at2759"/>
<evidence type="ECO:0008006" key="13">
    <source>
        <dbReference type="Google" id="ProtNLM"/>
    </source>
</evidence>
<evidence type="ECO:0000256" key="5">
    <source>
        <dbReference type="ARBA" id="ARBA00022824"/>
    </source>
</evidence>
<keyword evidence="3 10" id="KW-0812">Transmembrane</keyword>
<proteinExistence type="inferred from homology"/>
<name>A0A0J9SVB0_PLAV1</name>
<reference evidence="11 12" key="1">
    <citation type="submission" date="2011-08" db="EMBL/GenBank/DDBJ databases">
        <title>The Genome Sequence of Plasmodium vivax Brazil I.</title>
        <authorList>
            <consortium name="The Broad Institute Genome Sequencing Platform"/>
            <consortium name="The Broad Institute Genome Sequencing Center for Infectious Disease"/>
            <person name="Neafsey D."/>
            <person name="Carlton J."/>
            <person name="Barnwell J."/>
            <person name="Collins W."/>
            <person name="Escalante A."/>
            <person name="Mullikin J."/>
            <person name="Saul A."/>
            <person name="Guigo R."/>
            <person name="Camara F."/>
            <person name="Young S.K."/>
            <person name="Zeng Q."/>
            <person name="Gargeya S."/>
            <person name="Fitzgerald M."/>
            <person name="Haas B."/>
            <person name="Abouelleil A."/>
            <person name="Alvarado L."/>
            <person name="Arachchi H.M."/>
            <person name="Berlin A."/>
            <person name="Brown A."/>
            <person name="Chapman S.B."/>
            <person name="Chen Z."/>
            <person name="Dunbar C."/>
            <person name="Freedman E."/>
            <person name="Gearin G."/>
            <person name="Gellesch M."/>
            <person name="Goldberg J."/>
            <person name="Griggs A."/>
            <person name="Gujja S."/>
            <person name="Heiman D."/>
            <person name="Howarth C."/>
            <person name="Larson L."/>
            <person name="Lui A."/>
            <person name="MacDonald P.J.P."/>
            <person name="Montmayeur A."/>
            <person name="Murphy C."/>
            <person name="Neiman D."/>
            <person name="Pearson M."/>
            <person name="Priest M."/>
            <person name="Roberts A."/>
            <person name="Saif S."/>
            <person name="Shea T."/>
            <person name="Shenoy N."/>
            <person name="Sisk P."/>
            <person name="Stolte C."/>
            <person name="Sykes S."/>
            <person name="Wortman J."/>
            <person name="Nusbaum C."/>
            <person name="Birren B."/>
        </authorList>
    </citation>
    <scope>NUCLEOTIDE SEQUENCE [LARGE SCALE GENOMIC DNA]</scope>
    <source>
        <strain evidence="11 12">Brazil I</strain>
    </source>
</reference>